<dbReference type="Proteomes" id="UP000642809">
    <property type="component" value="Unassembled WGS sequence"/>
</dbReference>
<evidence type="ECO:0000313" key="2">
    <source>
        <dbReference type="Proteomes" id="UP000642809"/>
    </source>
</evidence>
<name>A0A8J3G5Y6_9BACT</name>
<evidence type="ECO:0000313" key="1">
    <source>
        <dbReference type="EMBL" id="GHB44072.1"/>
    </source>
</evidence>
<dbReference type="EMBL" id="BMYF01000017">
    <property type="protein sequence ID" value="GHB44072.1"/>
    <property type="molecule type" value="Genomic_DNA"/>
</dbReference>
<gene>
    <name evidence="1" type="ORF">GCM10008106_26280</name>
</gene>
<accession>A0A8J3G5Y6</accession>
<reference evidence="1" key="2">
    <citation type="submission" date="2020-09" db="EMBL/GenBank/DDBJ databases">
        <authorList>
            <person name="Sun Q."/>
            <person name="Kim S."/>
        </authorList>
    </citation>
    <scope>NUCLEOTIDE SEQUENCE</scope>
    <source>
        <strain evidence="1">KCTC 23224</strain>
    </source>
</reference>
<organism evidence="1 2">
    <name type="scientific">Mongoliitalea lutea</name>
    <dbReference type="NCBI Taxonomy" id="849756"/>
    <lineage>
        <taxon>Bacteria</taxon>
        <taxon>Pseudomonadati</taxon>
        <taxon>Bacteroidota</taxon>
        <taxon>Cytophagia</taxon>
        <taxon>Cytophagales</taxon>
        <taxon>Cyclobacteriaceae</taxon>
        <taxon>Mongoliitalea</taxon>
    </lineage>
</organism>
<comment type="caution">
    <text evidence="1">The sequence shown here is derived from an EMBL/GenBank/DDBJ whole genome shotgun (WGS) entry which is preliminary data.</text>
</comment>
<dbReference type="AlphaFoldDB" id="A0A8J3G5Y6"/>
<sequence length="75" mass="8360">MYQVPCTKYQVPSRESDSKYMNKKSTTNKTVESGLLTSDHYSLNTPSLTEESPTIPNPAKATKVNEVFKLESSAM</sequence>
<protein>
    <submittedName>
        <fullName evidence="1">Uncharacterized protein</fullName>
    </submittedName>
</protein>
<reference evidence="1" key="1">
    <citation type="journal article" date="2014" name="Int. J. Syst. Evol. Microbiol.">
        <title>Complete genome sequence of Corynebacterium casei LMG S-19264T (=DSM 44701T), isolated from a smear-ripened cheese.</title>
        <authorList>
            <consortium name="US DOE Joint Genome Institute (JGI-PGF)"/>
            <person name="Walter F."/>
            <person name="Albersmeier A."/>
            <person name="Kalinowski J."/>
            <person name="Ruckert C."/>
        </authorList>
    </citation>
    <scope>NUCLEOTIDE SEQUENCE</scope>
    <source>
        <strain evidence="1">KCTC 23224</strain>
    </source>
</reference>
<keyword evidence="2" id="KW-1185">Reference proteome</keyword>
<proteinExistence type="predicted"/>